<protein>
    <submittedName>
        <fullName evidence="1">Uncharacterized protein</fullName>
    </submittedName>
</protein>
<evidence type="ECO:0000313" key="2">
    <source>
        <dbReference type="Proteomes" id="UP001325680"/>
    </source>
</evidence>
<sequence length="99" mass="10386">MAAPTPDSTLAPVVIPFIFSGHMPVIDCVIEDKKIKMGIDCAASSNLISAKLLAEIKGISDLRNTILRGGGAPVMVAEGSIGELFGGQYSLQGYEVYIC</sequence>
<dbReference type="Proteomes" id="UP001325680">
    <property type="component" value="Chromosome"/>
</dbReference>
<proteinExistence type="predicted"/>
<dbReference type="RefSeq" id="WP_162817754.1">
    <property type="nucleotide sequence ID" value="NZ_CP139960.1"/>
</dbReference>
<dbReference type="EMBL" id="CP139960">
    <property type="protein sequence ID" value="WQD39932.1"/>
    <property type="molecule type" value="Genomic_DNA"/>
</dbReference>
<accession>A0ABZ0WCW8</accession>
<keyword evidence="2" id="KW-1185">Reference proteome</keyword>
<evidence type="ECO:0000313" key="1">
    <source>
        <dbReference type="EMBL" id="WQD39932.1"/>
    </source>
</evidence>
<gene>
    <name evidence="1" type="ORF">U0035_07195</name>
</gene>
<name>A0ABZ0WCW8_9BACT</name>
<reference evidence="1 2" key="1">
    <citation type="submission" date="2023-12" db="EMBL/GenBank/DDBJ databases">
        <title>Genome sequencing and assembly of bacterial species from a model synthetic community.</title>
        <authorList>
            <person name="Hogle S.L."/>
        </authorList>
    </citation>
    <scope>NUCLEOTIDE SEQUENCE [LARGE SCALE GENOMIC DNA]</scope>
    <source>
        <strain evidence="1 2">HAMBI_3031</strain>
    </source>
</reference>
<organism evidence="1 2">
    <name type="scientific">Niabella yanshanensis</name>
    <dbReference type="NCBI Taxonomy" id="577386"/>
    <lineage>
        <taxon>Bacteria</taxon>
        <taxon>Pseudomonadati</taxon>
        <taxon>Bacteroidota</taxon>
        <taxon>Chitinophagia</taxon>
        <taxon>Chitinophagales</taxon>
        <taxon>Chitinophagaceae</taxon>
        <taxon>Niabella</taxon>
    </lineage>
</organism>